<feature type="transmembrane region" description="Helical" evidence="2">
    <location>
        <begin position="38"/>
        <end position="61"/>
    </location>
</feature>
<dbReference type="Proteomes" id="UP000277293">
    <property type="component" value="Chromosome"/>
</dbReference>
<feature type="transmembrane region" description="Helical" evidence="2">
    <location>
        <begin position="124"/>
        <end position="152"/>
    </location>
</feature>
<feature type="transmembrane region" description="Helical" evidence="2">
    <location>
        <begin position="377"/>
        <end position="401"/>
    </location>
</feature>
<evidence type="ECO:0000256" key="1">
    <source>
        <dbReference type="SAM" id="MobiDB-lite"/>
    </source>
</evidence>
<feature type="transmembrane region" description="Helical" evidence="2">
    <location>
        <begin position="272"/>
        <end position="295"/>
    </location>
</feature>
<evidence type="ECO:0000313" key="3">
    <source>
        <dbReference type="EMBL" id="AYF93357.1"/>
    </source>
</evidence>
<organism evidence="3 4">
    <name type="scientific">Streptococcus koreensis</name>
    <dbReference type="NCBI Taxonomy" id="2382163"/>
    <lineage>
        <taxon>Bacteria</taxon>
        <taxon>Bacillati</taxon>
        <taxon>Bacillota</taxon>
        <taxon>Bacilli</taxon>
        <taxon>Lactobacillales</taxon>
        <taxon>Streptococcaceae</taxon>
        <taxon>Streptococcus</taxon>
    </lineage>
</organism>
<sequence>MQEAFEKLRGVDIFSLKSYMEPTSFGSFNGAWVLINELFVNFFFFILNAVVGFFSLLIRVLESVDLYSAYKNYVYKGASKIWNGFTGTSHGGVTSGSLISILLLVLAFYLFYQYFFSKGSFTRTMIHVCMVILLGFSYFGTIAGTSGGLYLLDTINSLSKDVSSKISNIEINYGKDKSLKVGETMADNYIAETSYKAYVFVNTGQENGKFKNSQNGKEENFDDSKVLGTGDKNGNFKPVKAKTRSDYLQEKGDGANEDNEKNRWVSAMPDFIFIRMFYVIFKIVEAFVLAIPVILIQLLNVLAQLLVLMMILLFPIVLLVSFIPRMQDLIFGVLKVMFGGLAFPAITSLLTLLIFYIEKLLENLVTSGFDKVLKTLPSLILFGLVFKLLVSVVSKGTIYILMWKYKAELIQFILGSKARMMASDLGNRMEHGMTRTKEVASQVPTRSLSTAQHLGNFALAGAGIGAGMLMHSKDHFQQVGSFFTQKDTMPEDEYQPDIPTETLVKQESTVAPEIETTQSSDNMTTPKVKSTKSPSIPESNPEQSSENTNAPIQPELPSNTKDEFQTLKEEWISPFKQHQINSLERELDKYKDPKAMYKAQGSNAFTRAYRKTMTRDEKLRTNIERRNKLTERLNQLRGEYNEY</sequence>
<feature type="transmembrane region" description="Helical" evidence="2">
    <location>
        <begin position="301"/>
        <end position="324"/>
    </location>
</feature>
<keyword evidence="2" id="KW-0812">Transmembrane</keyword>
<evidence type="ECO:0000256" key="2">
    <source>
        <dbReference type="SAM" id="Phobius"/>
    </source>
</evidence>
<evidence type="ECO:0000313" key="4">
    <source>
        <dbReference type="Proteomes" id="UP000277293"/>
    </source>
</evidence>
<keyword evidence="2" id="KW-1133">Transmembrane helix</keyword>
<dbReference type="EMBL" id="CP032620">
    <property type="protein sequence ID" value="AYF93357.1"/>
    <property type="molecule type" value="Genomic_DNA"/>
</dbReference>
<feature type="region of interest" description="Disordered" evidence="1">
    <location>
        <begin position="501"/>
        <end position="559"/>
    </location>
</feature>
<keyword evidence="2" id="KW-0472">Membrane</keyword>
<protein>
    <submittedName>
        <fullName evidence="3">Conjugal transfer protein</fullName>
    </submittedName>
</protein>
<reference evidence="4" key="1">
    <citation type="submission" date="2018-09" db="EMBL/GenBank/DDBJ databases">
        <title>Complete genome sequence of Streptococcus sp. KCOM 2890 (=JS71).</title>
        <authorList>
            <person name="Kook J.-K."/>
            <person name="Park S.-N."/>
            <person name="Lim Y.K."/>
        </authorList>
    </citation>
    <scope>NUCLEOTIDE SEQUENCE [LARGE SCALE GENOMIC DNA]</scope>
    <source>
        <strain evidence="4">JS71</strain>
    </source>
</reference>
<gene>
    <name evidence="3" type="ORF">D7D50_01305</name>
</gene>
<keyword evidence="4" id="KW-1185">Reference proteome</keyword>
<accession>A0ABM6Z7V0</accession>
<feature type="transmembrane region" description="Helical" evidence="2">
    <location>
        <begin position="82"/>
        <end position="112"/>
    </location>
</feature>
<feature type="transmembrane region" description="Helical" evidence="2">
    <location>
        <begin position="336"/>
        <end position="357"/>
    </location>
</feature>
<proteinExistence type="predicted"/>
<name>A0ABM6Z7V0_9STRE</name>
<feature type="compositionally biased region" description="Polar residues" evidence="1">
    <location>
        <begin position="503"/>
        <end position="559"/>
    </location>
</feature>
<dbReference type="RefSeq" id="WP_120701276.1">
    <property type="nucleotide sequence ID" value="NZ_CP032620.1"/>
</dbReference>